<dbReference type="OMA" id="FHANSWL"/>
<dbReference type="InterPro" id="IPR003226">
    <property type="entry name" value="MYG1_exonuclease"/>
</dbReference>
<keyword evidence="3" id="KW-1185">Reference proteome</keyword>
<accession>B8CEM1</accession>
<dbReference type="STRING" id="35128.B8CEM1"/>
<name>B8CEM1_THAPS</name>
<dbReference type="RefSeq" id="XP_002294565.1">
    <property type="nucleotide sequence ID" value="XM_002294529.1"/>
</dbReference>
<reference evidence="2 3" key="1">
    <citation type="journal article" date="2004" name="Science">
        <title>The genome of the diatom Thalassiosira pseudonana: ecology, evolution, and metabolism.</title>
        <authorList>
            <person name="Armbrust E.V."/>
            <person name="Berges J.A."/>
            <person name="Bowler C."/>
            <person name="Green B.R."/>
            <person name="Martinez D."/>
            <person name="Putnam N.H."/>
            <person name="Zhou S."/>
            <person name="Allen A.E."/>
            <person name="Apt K.E."/>
            <person name="Bechner M."/>
            <person name="Brzezinski M.A."/>
            <person name="Chaal B.K."/>
            <person name="Chiovitti A."/>
            <person name="Davis A.K."/>
            <person name="Demarest M.S."/>
            <person name="Detter J.C."/>
            <person name="Glavina T."/>
            <person name="Goodstein D."/>
            <person name="Hadi M.Z."/>
            <person name="Hellsten U."/>
            <person name="Hildebrand M."/>
            <person name="Jenkins B.D."/>
            <person name="Jurka J."/>
            <person name="Kapitonov V.V."/>
            <person name="Kroger N."/>
            <person name="Lau W.W."/>
            <person name="Lane T.W."/>
            <person name="Larimer F.W."/>
            <person name="Lippmeier J.C."/>
            <person name="Lucas S."/>
            <person name="Medina M."/>
            <person name="Montsant A."/>
            <person name="Obornik M."/>
            <person name="Parker M.S."/>
            <person name="Palenik B."/>
            <person name="Pazour G.J."/>
            <person name="Richardson P.M."/>
            <person name="Rynearson T.A."/>
            <person name="Saito M.A."/>
            <person name="Schwartz D.C."/>
            <person name="Thamatrakoln K."/>
            <person name="Valentin K."/>
            <person name="Vardi A."/>
            <person name="Wilkerson F.P."/>
            <person name="Rokhsar D.S."/>
        </authorList>
    </citation>
    <scope>NUCLEOTIDE SEQUENCE [LARGE SCALE GENOMIC DNA]</scope>
    <source>
        <strain evidence="2 3">CCMP1335</strain>
    </source>
</reference>
<dbReference type="EMBL" id="CM000652">
    <property type="protein sequence ID" value="EED87925.1"/>
    <property type="molecule type" value="Genomic_DNA"/>
</dbReference>
<dbReference type="Pfam" id="PF03690">
    <property type="entry name" value="MYG1_exonuc"/>
    <property type="match status" value="1"/>
</dbReference>
<dbReference type="Proteomes" id="UP000001449">
    <property type="component" value="Chromosome 20"/>
</dbReference>
<dbReference type="FunCoup" id="B8CEM1">
    <property type="interactions" value="568"/>
</dbReference>
<dbReference type="GO" id="GO:0005737">
    <property type="term" value="C:cytoplasm"/>
    <property type="evidence" value="ECO:0000318"/>
    <property type="project" value="GO_Central"/>
</dbReference>
<dbReference type="eggNOG" id="KOG2948">
    <property type="taxonomic scope" value="Eukaryota"/>
</dbReference>
<organism evidence="2 3">
    <name type="scientific">Thalassiosira pseudonana</name>
    <name type="common">Marine diatom</name>
    <name type="synonym">Cyclotella nana</name>
    <dbReference type="NCBI Taxonomy" id="35128"/>
    <lineage>
        <taxon>Eukaryota</taxon>
        <taxon>Sar</taxon>
        <taxon>Stramenopiles</taxon>
        <taxon>Ochrophyta</taxon>
        <taxon>Bacillariophyta</taxon>
        <taxon>Coscinodiscophyceae</taxon>
        <taxon>Thalassiosirophycidae</taxon>
        <taxon>Thalassiosirales</taxon>
        <taxon>Thalassiosiraceae</taxon>
        <taxon>Thalassiosira</taxon>
    </lineage>
</organism>
<evidence type="ECO:0000256" key="1">
    <source>
        <dbReference type="ARBA" id="ARBA00010105"/>
    </source>
</evidence>
<dbReference type="KEGG" id="tps:THAPSDRAFT_832"/>
<evidence type="ECO:0000313" key="3">
    <source>
        <dbReference type="Proteomes" id="UP000001449"/>
    </source>
</evidence>
<sequence>MSSSNAHQQHQLQPLFKRAKLDALPASTKTIGTHSGSFQADEALGVWLLRQLPLYRRSPVVRSRDPSTLDKCDIVIDVGGVYDHSKLLYDHHQRGYDERFTSKIRADGSVEERCTKLSASGLVYRHYGKDVIREHYPSLNGDLVELAYEKMYNSFMESIDAIDTGVEPIPSPQEGHEAVKLQYVDRTGLSARVGRCNPRWNEIDETTGKTPDADARFEVASSMCGDDFLSMLTHIVESDLPARSYVETAVTNRHEVDPSGEIIVFPSGGLPWKNHLYELEHQYKINPLIKYVLYTDQAGMWRIQCVSVEGQAFENRLSLPKEWRGVRDEDLAKVAGIEGCTFCHAAGFIGGNKSYEGALEMARVALKVGKEEE</sequence>
<evidence type="ECO:0000313" key="2">
    <source>
        <dbReference type="EMBL" id="EED87925.1"/>
    </source>
</evidence>
<gene>
    <name evidence="2" type="ORF">THAPSDRAFT_832</name>
</gene>
<dbReference type="PaxDb" id="35128-Thaps832"/>
<comment type="similarity">
    <text evidence="1">Belongs to the MYG1 family.</text>
</comment>
<protein>
    <submittedName>
        <fullName evidence="2">Uncharacterized protein</fullName>
    </submittedName>
</protein>
<reference evidence="2 3" key="2">
    <citation type="journal article" date="2008" name="Nature">
        <title>The Phaeodactylum genome reveals the evolutionary history of diatom genomes.</title>
        <authorList>
            <person name="Bowler C."/>
            <person name="Allen A.E."/>
            <person name="Badger J.H."/>
            <person name="Grimwood J."/>
            <person name="Jabbari K."/>
            <person name="Kuo A."/>
            <person name="Maheswari U."/>
            <person name="Martens C."/>
            <person name="Maumus F."/>
            <person name="Otillar R.P."/>
            <person name="Rayko E."/>
            <person name="Salamov A."/>
            <person name="Vandepoele K."/>
            <person name="Beszteri B."/>
            <person name="Gruber A."/>
            <person name="Heijde M."/>
            <person name="Katinka M."/>
            <person name="Mock T."/>
            <person name="Valentin K."/>
            <person name="Verret F."/>
            <person name="Berges J.A."/>
            <person name="Brownlee C."/>
            <person name="Cadoret J.P."/>
            <person name="Chiovitti A."/>
            <person name="Choi C.J."/>
            <person name="Coesel S."/>
            <person name="De Martino A."/>
            <person name="Detter J.C."/>
            <person name="Durkin C."/>
            <person name="Falciatore A."/>
            <person name="Fournet J."/>
            <person name="Haruta M."/>
            <person name="Huysman M.J."/>
            <person name="Jenkins B.D."/>
            <person name="Jiroutova K."/>
            <person name="Jorgensen R.E."/>
            <person name="Joubert Y."/>
            <person name="Kaplan A."/>
            <person name="Kroger N."/>
            <person name="Kroth P.G."/>
            <person name="La Roche J."/>
            <person name="Lindquist E."/>
            <person name="Lommer M."/>
            <person name="Martin-Jezequel V."/>
            <person name="Lopez P.J."/>
            <person name="Lucas S."/>
            <person name="Mangogna M."/>
            <person name="McGinnis K."/>
            <person name="Medlin L.K."/>
            <person name="Montsant A."/>
            <person name="Oudot-Le Secq M.P."/>
            <person name="Napoli C."/>
            <person name="Obornik M."/>
            <person name="Parker M.S."/>
            <person name="Petit J.L."/>
            <person name="Porcel B.M."/>
            <person name="Poulsen N."/>
            <person name="Robison M."/>
            <person name="Rychlewski L."/>
            <person name="Rynearson T.A."/>
            <person name="Schmutz J."/>
            <person name="Shapiro H."/>
            <person name="Siaut M."/>
            <person name="Stanley M."/>
            <person name="Sussman M.R."/>
            <person name="Taylor A.R."/>
            <person name="Vardi A."/>
            <person name="von Dassow P."/>
            <person name="Vyverman W."/>
            <person name="Willis A."/>
            <person name="Wyrwicz L.S."/>
            <person name="Rokhsar D.S."/>
            <person name="Weissenbach J."/>
            <person name="Armbrust E.V."/>
            <person name="Green B.R."/>
            <person name="Van de Peer Y."/>
            <person name="Grigoriev I.V."/>
        </authorList>
    </citation>
    <scope>NUCLEOTIDE SEQUENCE [LARGE SCALE GENOMIC DNA]</scope>
    <source>
        <strain evidence="2 3">CCMP1335</strain>
    </source>
</reference>
<dbReference type="AlphaFoldDB" id="B8CEM1"/>
<dbReference type="GO" id="GO:0005634">
    <property type="term" value="C:nucleus"/>
    <property type="evidence" value="ECO:0000318"/>
    <property type="project" value="GO_Central"/>
</dbReference>
<dbReference type="HOGENOM" id="CLU_051576_0_0_1"/>
<dbReference type="PANTHER" id="PTHR11215:SF1">
    <property type="entry name" value="MYG1 EXONUCLEASE"/>
    <property type="match status" value="1"/>
</dbReference>
<dbReference type="GeneID" id="7443334"/>
<dbReference type="InParanoid" id="B8CEM1"/>
<dbReference type="PANTHER" id="PTHR11215">
    <property type="entry name" value="METAL DEPENDENT HYDROLASE - RELATED"/>
    <property type="match status" value="1"/>
</dbReference>
<proteinExistence type="inferred from homology"/>